<comment type="caution">
    <text evidence="1">The sequence shown here is derived from an EMBL/GenBank/DDBJ whole genome shotgun (WGS) entry which is preliminary data.</text>
</comment>
<keyword evidence="2" id="KW-1185">Reference proteome</keyword>
<evidence type="ECO:0008006" key="3">
    <source>
        <dbReference type="Google" id="ProtNLM"/>
    </source>
</evidence>
<gene>
    <name evidence="1" type="ORF">JJQ60_18045</name>
</gene>
<evidence type="ECO:0000313" key="1">
    <source>
        <dbReference type="EMBL" id="MBL0685442.1"/>
    </source>
</evidence>
<reference evidence="1" key="1">
    <citation type="submission" date="2021-01" db="EMBL/GenBank/DDBJ databases">
        <authorList>
            <person name="Zhong Y.L."/>
        </authorList>
    </citation>
    <scope>NUCLEOTIDE SEQUENCE</scope>
    <source>
        <strain evidence="1">KCTC 23302</strain>
    </source>
</reference>
<organism evidence="1 2">
    <name type="scientific">Aquimarina mytili</name>
    <dbReference type="NCBI Taxonomy" id="874423"/>
    <lineage>
        <taxon>Bacteria</taxon>
        <taxon>Pseudomonadati</taxon>
        <taxon>Bacteroidota</taxon>
        <taxon>Flavobacteriia</taxon>
        <taxon>Flavobacteriales</taxon>
        <taxon>Flavobacteriaceae</taxon>
        <taxon>Aquimarina</taxon>
    </lineage>
</organism>
<accession>A0A936ZU52</accession>
<protein>
    <recommendedName>
        <fullName evidence="3">YD repeat-containing protein</fullName>
    </recommendedName>
</protein>
<dbReference type="AlphaFoldDB" id="A0A936ZU52"/>
<sequence length="1105" mass="125555">MKNNLSILWVLKLMVFIFIVNPTFINGQELPTILPPTPEATSLGEYVSIPVSHYTGVPNIGVPLYEINLDGLKIPISLSYHAKGVRVEEMASRVGIGWALNSGGVITRQTKGSPDEYIHNSIGFLRHDYYETFFTLEATRQEVYTKDINGEVDLYPDTFMFNFMGYSGKFSFDQRTHKPIIQGFSDITIEPLWANGGVGEIKGWVVAAPNGYKFYFGVSKDDTRIARDSEEKKEQYTYTERLAATPGDGFAPYNAWYLLDIISPNGRSVAFKYEPETPIYFRRSYDELEIGTRAVTSYFSKIKGTQNQIKEIEFDQGKVKFIKSETERQDLKGAYTLDNIEIVNNHDQLIKRYQLDYNYTNSPADNNVLPIIASLDPTSSKRLFLQSVTTYDKNGFNSMPPHRFYYNNDASLPNRFSNSQDAWGYYNGKNNGNFLTYFNYANIQIDRSVDTLKCQAGLLTKLQYPTGGSAKYEYEANRAIPPSYFENLLTQATNPTVDKNAGLLKSNMTYNGSYYESEPFTITNNVLWSTMESIVTITPPEGCDSTQSTNSCAYQIQIGSNILLIGKNKINIPPGEYTIKVTPKNKDIEDPNSFDPTFAVALKWKEQIIDQNKEIYASGNRIKHIVLNDGKDDAIIKEYDYKFPTGKSSGKIFSLTNYNHTEVNPFGITIYQDRYFARPGSPLTYEQGNHEGYEYVTEYLIGENGDEGKTAYTFTIWPDTGKFYKPPYHLATDNEWIRGKSVKIEHFKKENEDYTLIQSIENKYNYGGLPNPTYIMSPLPPDATSDEVYENTRTNHTQSLMVFAGDGDDPNIFKTFYFTAGTSDLHSTTTTSYDGVTPITQHIEYGYDYNRYYQSNLTETTSSDGNFIHSRTFFPEDITTPDAIGYDPFTQEEYQLINRLKANDLHRIATPIQTVTETKNQVGAVLSKTAQRTLLKEWNGTILPEIVQSAKGNSALEDRMQFIDYDGYGNPKEVALTNGTHIVYIWGYNGNQPIAKLVNASYADMTTEQLEAIENAITASNEDNDNCQEAICKEQILRNVLEELHALFPEAQVTTLTYDVLVGVTSMADPKGYTMYYEYDDFNRLKYTKDAEENILTENTYQYKN</sequence>
<dbReference type="Proteomes" id="UP000651057">
    <property type="component" value="Unassembled WGS sequence"/>
</dbReference>
<proteinExistence type="predicted"/>
<dbReference type="EMBL" id="JAERQJ010000008">
    <property type="protein sequence ID" value="MBL0685442.1"/>
    <property type="molecule type" value="Genomic_DNA"/>
</dbReference>
<dbReference type="RefSeq" id="WP_201923540.1">
    <property type="nucleotide sequence ID" value="NZ_BAABAX010000002.1"/>
</dbReference>
<name>A0A936ZU52_9FLAO</name>
<evidence type="ECO:0000313" key="2">
    <source>
        <dbReference type="Proteomes" id="UP000651057"/>
    </source>
</evidence>